<sequence length="32" mass="3562">MEALLGLLFVIGFSPSEAKFLFFPCKSVRVTN</sequence>
<reference evidence="1" key="2">
    <citation type="journal article" date="2015" name="Data Brief">
        <title>Shoot transcriptome of the giant reed, Arundo donax.</title>
        <authorList>
            <person name="Barrero R.A."/>
            <person name="Guerrero F.D."/>
            <person name="Moolhuijzen P."/>
            <person name="Goolsby J.A."/>
            <person name="Tidwell J."/>
            <person name="Bellgard S.E."/>
            <person name="Bellgard M.I."/>
        </authorList>
    </citation>
    <scope>NUCLEOTIDE SEQUENCE</scope>
    <source>
        <tissue evidence="1">Shoot tissue taken approximately 20 cm above the soil surface</tissue>
    </source>
</reference>
<protein>
    <submittedName>
        <fullName evidence="1">Uncharacterized protein</fullName>
    </submittedName>
</protein>
<proteinExistence type="predicted"/>
<name>A0A0A9HF14_ARUDO</name>
<dbReference type="AlphaFoldDB" id="A0A0A9HF14"/>
<organism evidence="1">
    <name type="scientific">Arundo donax</name>
    <name type="common">Giant reed</name>
    <name type="synonym">Donax arundinaceus</name>
    <dbReference type="NCBI Taxonomy" id="35708"/>
    <lineage>
        <taxon>Eukaryota</taxon>
        <taxon>Viridiplantae</taxon>
        <taxon>Streptophyta</taxon>
        <taxon>Embryophyta</taxon>
        <taxon>Tracheophyta</taxon>
        <taxon>Spermatophyta</taxon>
        <taxon>Magnoliopsida</taxon>
        <taxon>Liliopsida</taxon>
        <taxon>Poales</taxon>
        <taxon>Poaceae</taxon>
        <taxon>PACMAD clade</taxon>
        <taxon>Arundinoideae</taxon>
        <taxon>Arundineae</taxon>
        <taxon>Arundo</taxon>
    </lineage>
</organism>
<evidence type="ECO:0000313" key="1">
    <source>
        <dbReference type="EMBL" id="JAE34404.1"/>
    </source>
</evidence>
<reference evidence="1" key="1">
    <citation type="submission" date="2014-09" db="EMBL/GenBank/DDBJ databases">
        <authorList>
            <person name="Magalhaes I.L.F."/>
            <person name="Oliveira U."/>
            <person name="Santos F.R."/>
            <person name="Vidigal T.H.D.A."/>
            <person name="Brescovit A.D."/>
            <person name="Santos A.J."/>
        </authorList>
    </citation>
    <scope>NUCLEOTIDE SEQUENCE</scope>
    <source>
        <tissue evidence="1">Shoot tissue taken approximately 20 cm above the soil surface</tissue>
    </source>
</reference>
<dbReference type="EMBL" id="GBRH01163492">
    <property type="protein sequence ID" value="JAE34404.1"/>
    <property type="molecule type" value="Transcribed_RNA"/>
</dbReference>
<accession>A0A0A9HF14</accession>